<dbReference type="AlphaFoldDB" id="A0A160TE09"/>
<dbReference type="InterPro" id="IPR010239">
    <property type="entry name" value="CHP02001"/>
</dbReference>
<evidence type="ECO:0000313" key="1">
    <source>
        <dbReference type="EMBL" id="CUS42163.1"/>
    </source>
</evidence>
<organism evidence="1">
    <name type="scientific">hydrothermal vent metagenome</name>
    <dbReference type="NCBI Taxonomy" id="652676"/>
    <lineage>
        <taxon>unclassified sequences</taxon>
        <taxon>metagenomes</taxon>
        <taxon>ecological metagenomes</taxon>
    </lineage>
</organism>
<dbReference type="Pfam" id="PF09694">
    <property type="entry name" value="Gcw_chp"/>
    <property type="match status" value="1"/>
</dbReference>
<name>A0A160TE09_9ZZZZ</name>
<accession>A0A160TE09</accession>
<protein>
    <recommendedName>
        <fullName evidence="2">Histidine kinase</fullName>
    </recommendedName>
</protein>
<sequence length="242" mass="25421">MKKLTKAIALAGVMTAGMTAATSTFAEEVEVSASATVASMYLWRGQNLGNGAAAVSGDLTASIAGAYAGVWTSSGDSAAGNEYDLYIGYGGEVEDFSYDLSVWTYSYPGDDAANGRGNTFNLTDAILSLGYMGASFSYYMPLAGDEDYSYITLGYSAGAFGATLGMASGVANVGETTETVYSDSDYMHLDLSYAYNDNLTFTVSKVISQSLKADDAATSEEDENYVDEDVKVVVSYSLPISM</sequence>
<proteinExistence type="predicted"/>
<dbReference type="NCBIfam" id="TIGR02001">
    <property type="entry name" value="gcw_chp"/>
    <property type="match status" value="1"/>
</dbReference>
<evidence type="ECO:0008006" key="2">
    <source>
        <dbReference type="Google" id="ProtNLM"/>
    </source>
</evidence>
<reference evidence="1" key="1">
    <citation type="submission" date="2015-10" db="EMBL/GenBank/DDBJ databases">
        <authorList>
            <person name="Gilbert D.G."/>
        </authorList>
    </citation>
    <scope>NUCLEOTIDE SEQUENCE</scope>
</reference>
<gene>
    <name evidence="1" type="ORF">MGWOODY_Tha1445</name>
</gene>
<dbReference type="EMBL" id="CZQC01000061">
    <property type="protein sequence ID" value="CUS42163.1"/>
    <property type="molecule type" value="Genomic_DNA"/>
</dbReference>